<sequence length="239" mass="24540">MTHKPAPCCIDRRGLLAAGAGSILAAMTATGARAVGPAPGEAARSPEHALEGLVEGNKRFVTEPEVCELDLAAQRARVAHGQAPWATILSCADSRVPPEIVFGGRGLGELFVARNAGNLADTATIGTLEYGAAVLGSPLIVVLGHRSCGAVKGACEVVTSNATFPGSIGPMIYPIIPAALAVRDKAGDFVDNATRESARRTAARLADSSATLADLIEAGKLKILSAIYDLETGKVEFLT</sequence>
<dbReference type="EC" id="4.2.1.1" evidence="2"/>
<keyword evidence="6" id="KW-0479">Metal-binding</keyword>
<evidence type="ECO:0000313" key="7">
    <source>
        <dbReference type="EMBL" id="MTD93520.1"/>
    </source>
</evidence>
<feature type="binding site" evidence="6">
    <location>
        <position position="93"/>
    </location>
    <ligand>
        <name>Zn(2+)</name>
        <dbReference type="ChEBI" id="CHEBI:29105"/>
    </ligand>
</feature>
<proteinExistence type="inferred from homology"/>
<dbReference type="GO" id="GO:0004089">
    <property type="term" value="F:carbonate dehydratase activity"/>
    <property type="evidence" value="ECO:0007669"/>
    <property type="project" value="UniProtKB-EC"/>
</dbReference>
<dbReference type="GO" id="GO:0008270">
    <property type="term" value="F:zinc ion binding"/>
    <property type="evidence" value="ECO:0007669"/>
    <property type="project" value="InterPro"/>
</dbReference>
<dbReference type="GO" id="GO:0015976">
    <property type="term" value="P:carbon utilization"/>
    <property type="evidence" value="ECO:0007669"/>
    <property type="project" value="InterPro"/>
</dbReference>
<evidence type="ECO:0000256" key="3">
    <source>
        <dbReference type="ARBA" id="ARBA00022833"/>
    </source>
</evidence>
<dbReference type="InterPro" id="IPR006311">
    <property type="entry name" value="TAT_signal"/>
</dbReference>
<organism evidence="7 8">
    <name type="scientific">Hyphomicrobium album</name>
    <dbReference type="NCBI Taxonomy" id="2665159"/>
    <lineage>
        <taxon>Bacteria</taxon>
        <taxon>Pseudomonadati</taxon>
        <taxon>Pseudomonadota</taxon>
        <taxon>Alphaproteobacteria</taxon>
        <taxon>Hyphomicrobiales</taxon>
        <taxon>Hyphomicrobiaceae</taxon>
        <taxon>Hyphomicrobium</taxon>
    </lineage>
</organism>
<keyword evidence="8" id="KW-1185">Reference proteome</keyword>
<dbReference type="InterPro" id="IPR015892">
    <property type="entry name" value="Carbonic_anhydrase_CS"/>
</dbReference>
<evidence type="ECO:0000256" key="6">
    <source>
        <dbReference type="PIRSR" id="PIRSR601765-1"/>
    </source>
</evidence>
<dbReference type="SUPFAM" id="SSF53056">
    <property type="entry name" value="beta-carbonic anhydrase, cab"/>
    <property type="match status" value="1"/>
</dbReference>
<keyword evidence="3 6" id="KW-0862">Zinc</keyword>
<dbReference type="InterPro" id="IPR001765">
    <property type="entry name" value="Carbonic_anhydrase"/>
</dbReference>
<dbReference type="PROSITE" id="PS00704">
    <property type="entry name" value="PROK_CO2_ANHYDRASE_1"/>
    <property type="match status" value="1"/>
</dbReference>
<reference evidence="7 8" key="1">
    <citation type="submission" date="2019-11" db="EMBL/GenBank/DDBJ databases">
        <title>Identification of a novel strain.</title>
        <authorList>
            <person name="Xu Q."/>
            <person name="Wang G."/>
        </authorList>
    </citation>
    <scope>NUCLEOTIDE SEQUENCE [LARGE SCALE GENOMIC DNA]</scope>
    <source>
        <strain evidence="8">xq</strain>
    </source>
</reference>
<evidence type="ECO:0000256" key="2">
    <source>
        <dbReference type="ARBA" id="ARBA00012925"/>
    </source>
</evidence>
<feature type="binding site" evidence="6">
    <location>
        <position position="148"/>
    </location>
    <ligand>
        <name>Zn(2+)</name>
        <dbReference type="ChEBI" id="CHEBI:29105"/>
    </ligand>
</feature>
<comment type="catalytic activity">
    <reaction evidence="5">
        <text>hydrogencarbonate + H(+) = CO2 + H2O</text>
        <dbReference type="Rhea" id="RHEA:10748"/>
        <dbReference type="ChEBI" id="CHEBI:15377"/>
        <dbReference type="ChEBI" id="CHEBI:15378"/>
        <dbReference type="ChEBI" id="CHEBI:16526"/>
        <dbReference type="ChEBI" id="CHEBI:17544"/>
        <dbReference type="EC" id="4.2.1.1"/>
    </reaction>
</comment>
<comment type="similarity">
    <text evidence="1">Belongs to the beta-class carbonic anhydrase family.</text>
</comment>
<feature type="binding site" evidence="6">
    <location>
        <position position="145"/>
    </location>
    <ligand>
        <name>Zn(2+)</name>
        <dbReference type="ChEBI" id="CHEBI:29105"/>
    </ligand>
</feature>
<dbReference type="Pfam" id="PF00484">
    <property type="entry name" value="Pro_CA"/>
    <property type="match status" value="1"/>
</dbReference>
<dbReference type="SMART" id="SM00947">
    <property type="entry name" value="Pro_CA"/>
    <property type="match status" value="1"/>
</dbReference>
<comment type="caution">
    <text evidence="7">The sequence shown here is derived from an EMBL/GenBank/DDBJ whole genome shotgun (WGS) entry which is preliminary data.</text>
</comment>
<keyword evidence="4" id="KW-0456">Lyase</keyword>
<evidence type="ECO:0000313" key="8">
    <source>
        <dbReference type="Proteomes" id="UP000440694"/>
    </source>
</evidence>
<dbReference type="Gene3D" id="3.40.1050.10">
    <property type="entry name" value="Carbonic anhydrase"/>
    <property type="match status" value="1"/>
</dbReference>
<gene>
    <name evidence="7" type="ORF">GIW81_04125</name>
</gene>
<dbReference type="CDD" id="cd03378">
    <property type="entry name" value="beta_CA_cladeC"/>
    <property type="match status" value="1"/>
</dbReference>
<comment type="cofactor">
    <cofactor evidence="6">
        <name>Zn(2+)</name>
        <dbReference type="ChEBI" id="CHEBI:29105"/>
    </cofactor>
    <text evidence="6">Binds 1 zinc ion per subunit.</text>
</comment>
<dbReference type="AlphaFoldDB" id="A0A6I3KHQ7"/>
<protein>
    <recommendedName>
        <fullName evidence="2">carbonic anhydrase</fullName>
        <ecNumber evidence="2">4.2.1.1</ecNumber>
    </recommendedName>
</protein>
<dbReference type="EMBL" id="WMBQ01000001">
    <property type="protein sequence ID" value="MTD93520.1"/>
    <property type="molecule type" value="Genomic_DNA"/>
</dbReference>
<evidence type="ECO:0000256" key="4">
    <source>
        <dbReference type="ARBA" id="ARBA00023239"/>
    </source>
</evidence>
<dbReference type="PROSITE" id="PS51318">
    <property type="entry name" value="TAT"/>
    <property type="match status" value="1"/>
</dbReference>
<name>A0A6I3KHQ7_9HYPH</name>
<evidence type="ECO:0000256" key="1">
    <source>
        <dbReference type="ARBA" id="ARBA00006217"/>
    </source>
</evidence>
<dbReference type="InterPro" id="IPR036874">
    <property type="entry name" value="Carbonic_anhydrase_sf"/>
</dbReference>
<evidence type="ECO:0000256" key="5">
    <source>
        <dbReference type="ARBA" id="ARBA00048348"/>
    </source>
</evidence>
<dbReference type="Proteomes" id="UP000440694">
    <property type="component" value="Unassembled WGS sequence"/>
</dbReference>
<dbReference type="RefSeq" id="WP_154738052.1">
    <property type="nucleotide sequence ID" value="NZ_WMBQ01000001.1"/>
</dbReference>
<feature type="binding site" evidence="6">
    <location>
        <position position="91"/>
    </location>
    <ligand>
        <name>Zn(2+)</name>
        <dbReference type="ChEBI" id="CHEBI:29105"/>
    </ligand>
</feature>
<accession>A0A6I3KHQ7</accession>
<dbReference type="PANTHER" id="PTHR11002:SF79">
    <property type="entry name" value="CARBONIC ANHYDRASE 2"/>
    <property type="match status" value="1"/>
</dbReference>
<dbReference type="PANTHER" id="PTHR11002">
    <property type="entry name" value="CARBONIC ANHYDRASE"/>
    <property type="match status" value="1"/>
</dbReference>